<keyword evidence="3 5" id="KW-0125">Carotenoid biosynthesis</keyword>
<name>A0A1R3W686_9GAMM</name>
<dbReference type="PANTHER" id="PTHR43734:SF7">
    <property type="entry name" value="4,4'-DIAPONEUROSPORENE OXYGENASE"/>
    <property type="match status" value="1"/>
</dbReference>
<dbReference type="EMBL" id="FTPK01000003">
    <property type="protein sequence ID" value="SIT73190.1"/>
    <property type="molecule type" value="Genomic_DNA"/>
</dbReference>
<dbReference type="PANTHER" id="PTHR43734">
    <property type="entry name" value="PHYTOENE DESATURASE"/>
    <property type="match status" value="1"/>
</dbReference>
<evidence type="ECO:0000256" key="2">
    <source>
        <dbReference type="ARBA" id="ARBA00006046"/>
    </source>
</evidence>
<gene>
    <name evidence="7" type="ORF">SAMN05216526_1827</name>
</gene>
<feature type="domain" description="Amine oxidase" evidence="6">
    <location>
        <begin position="13"/>
        <end position="492"/>
    </location>
</feature>
<accession>A0A1R3W686</accession>
<dbReference type="InterPro" id="IPR054841">
    <property type="entry name" value="carotdesatCrtD"/>
</dbReference>
<dbReference type="AlphaFoldDB" id="A0A1R3W686"/>
<evidence type="ECO:0000313" key="8">
    <source>
        <dbReference type="Proteomes" id="UP000223759"/>
    </source>
</evidence>
<dbReference type="GO" id="GO:0016117">
    <property type="term" value="P:carotenoid biosynthetic process"/>
    <property type="evidence" value="ECO:0007669"/>
    <property type="project" value="UniProtKB-KW"/>
</dbReference>
<evidence type="ECO:0000256" key="5">
    <source>
        <dbReference type="RuleBase" id="RU362075"/>
    </source>
</evidence>
<keyword evidence="8" id="KW-1185">Reference proteome</keyword>
<dbReference type="STRING" id="233100.SAMN05216526_1827"/>
<dbReference type="InterPro" id="IPR036188">
    <property type="entry name" value="FAD/NAD-bd_sf"/>
</dbReference>
<evidence type="ECO:0000313" key="7">
    <source>
        <dbReference type="EMBL" id="SIT73190.1"/>
    </source>
</evidence>
<dbReference type="Pfam" id="PF01593">
    <property type="entry name" value="Amino_oxidase"/>
    <property type="match status" value="1"/>
</dbReference>
<dbReference type="RefSeq" id="WP_076756202.1">
    <property type="nucleotide sequence ID" value="NZ_CP023018.1"/>
</dbReference>
<comment type="similarity">
    <text evidence="2 5">Belongs to the carotenoid/retinoid oxidoreductase family.</text>
</comment>
<dbReference type="NCBIfam" id="NF045637">
    <property type="entry name" value="carotdesatCrtDProt"/>
    <property type="match status" value="1"/>
</dbReference>
<dbReference type="Gene3D" id="3.50.50.60">
    <property type="entry name" value="FAD/NAD(P)-binding domain"/>
    <property type="match status" value="2"/>
</dbReference>
<organism evidence="7 8">
    <name type="scientific">Ectothiorhodosinus mongolicus</name>
    <dbReference type="NCBI Taxonomy" id="233100"/>
    <lineage>
        <taxon>Bacteria</taxon>
        <taxon>Pseudomonadati</taxon>
        <taxon>Pseudomonadota</taxon>
        <taxon>Gammaproteobacteria</taxon>
        <taxon>Chromatiales</taxon>
        <taxon>Ectothiorhodospiraceae</taxon>
        <taxon>Ectothiorhodosinus</taxon>
    </lineage>
</organism>
<dbReference type="InterPro" id="IPR014105">
    <property type="entry name" value="Carotenoid/retinoid_OxRdtase"/>
</dbReference>
<evidence type="ECO:0000256" key="3">
    <source>
        <dbReference type="ARBA" id="ARBA00022746"/>
    </source>
</evidence>
<comment type="pathway">
    <text evidence="1 5">Carotenoid biosynthesis.</text>
</comment>
<evidence type="ECO:0000259" key="6">
    <source>
        <dbReference type="Pfam" id="PF01593"/>
    </source>
</evidence>
<proteinExistence type="inferred from homology"/>
<evidence type="ECO:0000256" key="4">
    <source>
        <dbReference type="ARBA" id="ARBA00023002"/>
    </source>
</evidence>
<evidence type="ECO:0000256" key="1">
    <source>
        <dbReference type="ARBA" id="ARBA00004829"/>
    </source>
</evidence>
<protein>
    <submittedName>
        <fullName evidence="7">1-hydroxycarotenoid 3,4-desaturase</fullName>
    </submittedName>
</protein>
<dbReference type="NCBIfam" id="TIGR02734">
    <property type="entry name" value="crtI_fam"/>
    <property type="match status" value="1"/>
</dbReference>
<reference evidence="7 8" key="1">
    <citation type="submission" date="2017-01" db="EMBL/GenBank/DDBJ databases">
        <authorList>
            <person name="Mah S.A."/>
            <person name="Swanson W.J."/>
            <person name="Moy G.W."/>
            <person name="Vacquier V.D."/>
        </authorList>
    </citation>
    <scope>NUCLEOTIDE SEQUENCE [LARGE SCALE GENOMIC DNA]</scope>
    <source>
        <strain evidence="7 8">M9</strain>
    </source>
</reference>
<dbReference type="SUPFAM" id="SSF51905">
    <property type="entry name" value="FAD/NAD(P)-binding domain"/>
    <property type="match status" value="1"/>
</dbReference>
<dbReference type="Proteomes" id="UP000223759">
    <property type="component" value="Unassembled WGS sequence"/>
</dbReference>
<sequence>MSAQRIVIIGAGMGGLTAGLELAHQGLEVHIVDKAGAPGGKLREVAVGDAKIDAGPTVFTMRWIFEALFSAVGERLEDHLSLAPMQILARHAWDAEQRLDLYADMQRSHEAIAAFAGGAEADRYVAFCRQAQKTYQALDTSFMRDSRPSLTQLISRVTREDPRGLMHITPFASLWRALGKYFKDPRLQQLFGRYATYCGSSPFLAPATLMLIAHVEQEGVWMVDGGMARIPEALAKLAQARGARLHSGVAVQEILVKGGRACGVLLDNGERLEADAVISNTDYAALAAGHYGASLRTSVPQPQPDQRSLSAITWTLNTRTQGFPLLRHNVFFNGDYAAEFEAIFARGALPAEPTIYICAQDRADIDSDPPDGSERLLCLVNAPARGDQRAFDESEVSQCRSSAQKLLARCGLQLNLDTEAGVMTTPAHFEHLFPASGGGLYGQATHGWQASFRRPGARSQMPGLYLAGGSVHPGAGVPMASLSGRLAAAAVLQDLTSARR</sequence>
<dbReference type="GO" id="GO:0016491">
    <property type="term" value="F:oxidoreductase activity"/>
    <property type="evidence" value="ECO:0007669"/>
    <property type="project" value="UniProtKB-KW"/>
</dbReference>
<keyword evidence="4 5" id="KW-0560">Oxidoreductase</keyword>
<dbReference type="OrthoDB" id="9774675at2"/>
<dbReference type="InterPro" id="IPR002937">
    <property type="entry name" value="Amino_oxidase"/>
</dbReference>